<dbReference type="Proteomes" id="UP001203423">
    <property type="component" value="Unassembled WGS sequence"/>
</dbReference>
<dbReference type="RefSeq" id="WP_248940087.1">
    <property type="nucleotide sequence ID" value="NZ_JAKIKS010000031.1"/>
</dbReference>
<proteinExistence type="predicted"/>
<evidence type="ECO:0008006" key="3">
    <source>
        <dbReference type="Google" id="ProtNLM"/>
    </source>
</evidence>
<name>A0ABT0LAW8_9GAMM</name>
<gene>
    <name evidence="1" type="ORF">L2764_10095</name>
</gene>
<accession>A0ABT0LAW8</accession>
<sequence>MNEILNKVDLMIDKDNLKGFEARYKPFENVPVDHKYVAFLDVLGFSHMVTNKFNQTLELYEKLIDAMRMHEIVDTGVSLQIYSDSILLISDNLTSILQVAGMVQFTTLFNGFLVRGGIGYGKHVSVQNGANTYVISEALINAVNVEKIVKMPCVALHENIKIPDECWPLDVDPLMRLLHHFKGLNVVSPLNMMWGTSAIDRVKHMKEQAPEFSEKYDYFIDLATSILERKQLVPKHLLS</sequence>
<comment type="caution">
    <text evidence="1">The sequence shown here is derived from an EMBL/GenBank/DDBJ whole genome shotgun (WGS) entry which is preliminary data.</text>
</comment>
<organism evidence="1 2">
    <name type="scientific">Shewanella surugensis</name>
    <dbReference type="NCBI Taxonomy" id="212020"/>
    <lineage>
        <taxon>Bacteria</taxon>
        <taxon>Pseudomonadati</taxon>
        <taxon>Pseudomonadota</taxon>
        <taxon>Gammaproteobacteria</taxon>
        <taxon>Alteromonadales</taxon>
        <taxon>Shewanellaceae</taxon>
        <taxon>Shewanella</taxon>
    </lineage>
</organism>
<evidence type="ECO:0000313" key="2">
    <source>
        <dbReference type="Proteomes" id="UP001203423"/>
    </source>
</evidence>
<protein>
    <recommendedName>
        <fullName evidence="3">Guanylate cyclase domain-containing protein</fullName>
    </recommendedName>
</protein>
<keyword evidence="2" id="KW-1185">Reference proteome</keyword>
<dbReference type="EMBL" id="JAKIKS010000031">
    <property type="protein sequence ID" value="MCL1124813.1"/>
    <property type="molecule type" value="Genomic_DNA"/>
</dbReference>
<reference evidence="1 2" key="1">
    <citation type="submission" date="2022-01" db="EMBL/GenBank/DDBJ databases">
        <title>Whole genome-based taxonomy of the Shewanellaceae.</title>
        <authorList>
            <person name="Martin-Rodriguez A.J."/>
        </authorList>
    </citation>
    <scope>NUCLEOTIDE SEQUENCE [LARGE SCALE GENOMIC DNA]</scope>
    <source>
        <strain evidence="1 2">DSM 17177</strain>
    </source>
</reference>
<evidence type="ECO:0000313" key="1">
    <source>
        <dbReference type="EMBL" id="MCL1124813.1"/>
    </source>
</evidence>